<keyword evidence="1" id="KW-1133">Transmembrane helix</keyword>
<dbReference type="PANTHER" id="PTHR40448:SF1">
    <property type="entry name" value="TWO-COMPONENT SENSOR HISTIDINE KINASE"/>
    <property type="match status" value="1"/>
</dbReference>
<comment type="caution">
    <text evidence="3">The sequence shown here is derived from an EMBL/GenBank/DDBJ whole genome shotgun (WGS) entry which is preliminary data.</text>
</comment>
<feature type="domain" description="Sensor histidine kinase NatK-like C-terminal" evidence="2">
    <location>
        <begin position="184"/>
        <end position="282"/>
    </location>
</feature>
<feature type="transmembrane region" description="Helical" evidence="1">
    <location>
        <begin position="49"/>
        <end position="70"/>
    </location>
</feature>
<keyword evidence="4" id="KW-1185">Reference proteome</keyword>
<evidence type="ECO:0000256" key="1">
    <source>
        <dbReference type="SAM" id="Phobius"/>
    </source>
</evidence>
<evidence type="ECO:0000259" key="2">
    <source>
        <dbReference type="Pfam" id="PF14501"/>
    </source>
</evidence>
<dbReference type="InterPro" id="IPR032834">
    <property type="entry name" value="NatK-like_C"/>
</dbReference>
<accession>N2AD83</accession>
<dbReference type="GO" id="GO:0042802">
    <property type="term" value="F:identical protein binding"/>
    <property type="evidence" value="ECO:0007669"/>
    <property type="project" value="TreeGrafter"/>
</dbReference>
<dbReference type="SUPFAM" id="SSF55874">
    <property type="entry name" value="ATPase domain of HSP90 chaperone/DNA topoisomerase II/histidine kinase"/>
    <property type="match status" value="1"/>
</dbReference>
<proteinExistence type="predicted"/>
<dbReference type="Proteomes" id="UP000012589">
    <property type="component" value="Unassembled WGS sequence"/>
</dbReference>
<gene>
    <name evidence="3" type="ORF">C823_03364</name>
</gene>
<evidence type="ECO:0000313" key="4">
    <source>
        <dbReference type="Proteomes" id="UP000012589"/>
    </source>
</evidence>
<dbReference type="eggNOG" id="COG0642">
    <property type="taxonomic scope" value="Bacteria"/>
</dbReference>
<keyword evidence="1" id="KW-0812">Transmembrane</keyword>
<dbReference type="CDD" id="cd16935">
    <property type="entry name" value="HATPase_AgrC-ComD-like"/>
    <property type="match status" value="1"/>
</dbReference>
<dbReference type="Pfam" id="PF14501">
    <property type="entry name" value="HATPase_c_5"/>
    <property type="match status" value="1"/>
</dbReference>
<dbReference type="EMBL" id="AQFT01000100">
    <property type="protein sequence ID" value="EMZ24100.1"/>
    <property type="molecule type" value="Genomic_DNA"/>
</dbReference>
<dbReference type="AlphaFoldDB" id="N2AD83"/>
<organism evidence="3 4">
    <name type="scientific">Eubacterium plexicaudatum ASF492</name>
    <dbReference type="NCBI Taxonomy" id="1235802"/>
    <lineage>
        <taxon>Bacteria</taxon>
        <taxon>Bacillati</taxon>
        <taxon>Bacillota</taxon>
        <taxon>Clostridia</taxon>
        <taxon>Eubacteriales</taxon>
        <taxon>Eubacteriaceae</taxon>
        <taxon>Eubacterium</taxon>
    </lineage>
</organism>
<reference evidence="3 4" key="1">
    <citation type="journal article" date="2014" name="Genome Announc.">
        <title>Draft genome sequences of the altered schaedler flora, a defined bacterial community from gnotobiotic mice.</title>
        <authorList>
            <person name="Wannemuehler M.J."/>
            <person name="Overstreet A.M."/>
            <person name="Ward D.V."/>
            <person name="Phillips G.J."/>
        </authorList>
    </citation>
    <scope>NUCLEOTIDE SEQUENCE [LARGE SCALE GENOMIC DNA]</scope>
    <source>
        <strain evidence="3 4">ASF492</strain>
    </source>
</reference>
<dbReference type="HOGENOM" id="CLU_020211_9_2_9"/>
<name>N2AD83_9FIRM</name>
<dbReference type="PANTHER" id="PTHR40448">
    <property type="entry name" value="TWO-COMPONENT SENSOR HISTIDINE KINASE"/>
    <property type="match status" value="1"/>
</dbReference>
<evidence type="ECO:0000313" key="3">
    <source>
        <dbReference type="EMBL" id="EMZ24100.1"/>
    </source>
</evidence>
<dbReference type="Gene3D" id="3.30.565.10">
    <property type="entry name" value="Histidine kinase-like ATPase, C-terminal domain"/>
    <property type="match status" value="1"/>
</dbReference>
<dbReference type="InterPro" id="IPR036890">
    <property type="entry name" value="HATPase_C_sf"/>
</dbReference>
<sequence length="286" mass="33670">MFCRMITYKNIELYSEKISLVSSVIGYVSMMYFYDVILEEVKEEKALNIIWIVASISILVLSFFTSSFLVEDGKKADLIKQENRLLEQEREKFYDLYKENRYLSHDLKNHIGLLCQLMQREEYERAVTYMEKLREPVKEMEDMFFPGNRIIDLILNDKKSTAANKNINLKIEIDQIGTLPIDDQDICVILANLLDNAIEACEHIENRKKWIHATIRRDGNIFQIRIENSFQDKIIQKNGKLVSNKAEIKRHGIGIESVKYVVDKYHGDIKWEIRYCVFCCSVVLFL</sequence>
<dbReference type="STRING" id="1235802.C823_03364"/>
<dbReference type="PATRIC" id="fig|1235802.3.peg.3550"/>
<keyword evidence="1" id="KW-0472">Membrane</keyword>
<feature type="transmembrane region" description="Helical" evidence="1">
    <location>
        <begin position="20"/>
        <end position="37"/>
    </location>
</feature>
<protein>
    <recommendedName>
        <fullName evidence="2">Sensor histidine kinase NatK-like C-terminal domain-containing protein</fullName>
    </recommendedName>
</protein>